<dbReference type="PANTHER" id="PTHR32022:SF10">
    <property type="entry name" value="D-GLUTAMATE CYCLASE, MITOCHONDRIAL"/>
    <property type="match status" value="1"/>
</dbReference>
<sequence length="279" mass="30666">MITVEDIILDQDKRGISDLRNLVPRDFCKRSSDLILENPGKILITTGFYILTAGAAETDGPPGAIAIGNALEKLGYEVVYITDEYALDIMRECKSEKSRVIDFPIMDKTESEEYALELLSLENPSILLSIERCSAAQDDKYRNMRNLDITGSTARIDLLFSKHKTTIGIGDGGNEIGMGNVLDGVDKSEKLVSYPAISTVNELIISSVSNWGGYGLLSSLSMSTGENVLPTVDEDMQIIRRMVDMGAVDGFSGEQTYKVDGFSLEENAHVLQRLHDILD</sequence>
<gene>
    <name evidence="2" type="ORF">METZ01_LOCUS93022</name>
</gene>
<dbReference type="InterPro" id="IPR025504">
    <property type="entry name" value="GLUCM_C"/>
</dbReference>
<dbReference type="AlphaFoldDB" id="A0A381VK72"/>
<proteinExistence type="predicted"/>
<feature type="domain" description="D-glutamate cyclase-like C-terminal" evidence="1">
    <location>
        <begin position="9"/>
        <end position="274"/>
    </location>
</feature>
<protein>
    <recommendedName>
        <fullName evidence="1">D-glutamate cyclase-like C-terminal domain-containing protein</fullName>
    </recommendedName>
</protein>
<dbReference type="EMBL" id="UINC01008938">
    <property type="protein sequence ID" value="SVA40168.1"/>
    <property type="molecule type" value="Genomic_DNA"/>
</dbReference>
<reference evidence="2" key="1">
    <citation type="submission" date="2018-05" db="EMBL/GenBank/DDBJ databases">
        <authorList>
            <person name="Lanie J.A."/>
            <person name="Ng W.-L."/>
            <person name="Kazmierczak K.M."/>
            <person name="Andrzejewski T.M."/>
            <person name="Davidsen T.M."/>
            <person name="Wayne K.J."/>
            <person name="Tettelin H."/>
            <person name="Glass J.I."/>
            <person name="Rusch D."/>
            <person name="Podicherti R."/>
            <person name="Tsui H.-C.T."/>
            <person name="Winkler M.E."/>
        </authorList>
    </citation>
    <scope>NUCLEOTIDE SEQUENCE</scope>
</reference>
<name>A0A381VK72_9ZZZZ</name>
<evidence type="ECO:0000259" key="1">
    <source>
        <dbReference type="Pfam" id="PF14336"/>
    </source>
</evidence>
<accession>A0A381VK72</accession>
<evidence type="ECO:0000313" key="2">
    <source>
        <dbReference type="EMBL" id="SVA40168.1"/>
    </source>
</evidence>
<dbReference type="Gene3D" id="3.90.1640.20">
    <property type="entry name" value="TON_0340"/>
    <property type="match status" value="1"/>
</dbReference>
<dbReference type="Pfam" id="PF14336">
    <property type="entry name" value="GLUCM-like_C"/>
    <property type="match status" value="1"/>
</dbReference>
<dbReference type="PANTHER" id="PTHR32022">
    <property type="entry name" value="D-GLUTAMATE CYCLASE, MITOCHONDRIAL"/>
    <property type="match status" value="1"/>
</dbReference>
<organism evidence="2">
    <name type="scientific">marine metagenome</name>
    <dbReference type="NCBI Taxonomy" id="408172"/>
    <lineage>
        <taxon>unclassified sequences</taxon>
        <taxon>metagenomes</taxon>
        <taxon>ecological metagenomes</taxon>
    </lineage>
</organism>